<feature type="compositionally biased region" description="Acidic residues" evidence="1">
    <location>
        <begin position="460"/>
        <end position="472"/>
    </location>
</feature>
<feature type="compositionally biased region" description="Polar residues" evidence="1">
    <location>
        <begin position="115"/>
        <end position="127"/>
    </location>
</feature>
<organism evidence="2 3">
    <name type="scientific">Suillus fuscotomentosus</name>
    <dbReference type="NCBI Taxonomy" id="1912939"/>
    <lineage>
        <taxon>Eukaryota</taxon>
        <taxon>Fungi</taxon>
        <taxon>Dikarya</taxon>
        <taxon>Basidiomycota</taxon>
        <taxon>Agaricomycotina</taxon>
        <taxon>Agaricomycetes</taxon>
        <taxon>Agaricomycetidae</taxon>
        <taxon>Boletales</taxon>
        <taxon>Suillineae</taxon>
        <taxon>Suillaceae</taxon>
        <taxon>Suillus</taxon>
    </lineage>
</organism>
<accession>A0AAD4EJS3</accession>
<reference evidence="2" key="1">
    <citation type="journal article" date="2020" name="New Phytol.">
        <title>Comparative genomics reveals dynamic genome evolution in host specialist ectomycorrhizal fungi.</title>
        <authorList>
            <person name="Lofgren L.A."/>
            <person name="Nguyen N.H."/>
            <person name="Vilgalys R."/>
            <person name="Ruytinx J."/>
            <person name="Liao H.L."/>
            <person name="Branco S."/>
            <person name="Kuo A."/>
            <person name="LaButti K."/>
            <person name="Lipzen A."/>
            <person name="Andreopoulos W."/>
            <person name="Pangilinan J."/>
            <person name="Riley R."/>
            <person name="Hundley H."/>
            <person name="Na H."/>
            <person name="Barry K."/>
            <person name="Grigoriev I.V."/>
            <person name="Stajich J.E."/>
            <person name="Kennedy P.G."/>
        </authorList>
    </citation>
    <scope>NUCLEOTIDE SEQUENCE</scope>
    <source>
        <strain evidence="2">FC203</strain>
    </source>
</reference>
<dbReference type="GeneID" id="64665911"/>
<feature type="region of interest" description="Disordered" evidence="1">
    <location>
        <begin position="381"/>
        <end position="407"/>
    </location>
</feature>
<dbReference type="RefSeq" id="XP_041233070.1">
    <property type="nucleotide sequence ID" value="XM_041371613.1"/>
</dbReference>
<proteinExistence type="predicted"/>
<feature type="compositionally biased region" description="Acidic residues" evidence="1">
    <location>
        <begin position="499"/>
        <end position="508"/>
    </location>
</feature>
<feature type="compositionally biased region" description="Polar residues" evidence="1">
    <location>
        <begin position="75"/>
        <end position="86"/>
    </location>
</feature>
<feature type="region of interest" description="Disordered" evidence="1">
    <location>
        <begin position="573"/>
        <end position="592"/>
    </location>
</feature>
<keyword evidence="3" id="KW-1185">Reference proteome</keyword>
<evidence type="ECO:0000313" key="3">
    <source>
        <dbReference type="Proteomes" id="UP001195769"/>
    </source>
</evidence>
<feature type="compositionally biased region" description="Acidic residues" evidence="1">
    <location>
        <begin position="480"/>
        <end position="489"/>
    </location>
</feature>
<name>A0AAD4EJS3_9AGAM</name>
<sequence length="618" mass="66959">MDLSQLELPITSYFGRNKKDKREAEPAKKRKLSAAADDRGGPGKRERRAAVSADARKGPRGSAKQTKTTKKQIKFPTSKSPVASTSSRRERASPPGPSHDVVVIGSSPERPVAGSSHSVKSTSNTVSHRIKAPVHLASAPEQSLATPPPTNQTKKRTLTVSTAVVQLLSPRATPTTIIPAITSLPTPETNVRKPSNIHAPSGLRTVVGATSPRRAKNGSDPRIPSSLSPGSAPLIKKLIVPIDTDRDVQSRKHADGFNGTKQAIDSDDPFICASRDNEVVHAIPASSPDLPFKNLHSAPAIIEELVPSSQSQYLLALDATPSRKRIARPASINYEPIPSSQSQEEGVMSMSSLSGSLLNKWSLTRIEVDFPTPHPIAHVAHNNRSERNPLHQFTLGSSPATSPVVSPSRRFSHSFLATKSPRNRFSFIASPSRSPLKGTPRRILDKITPLNKPVEHPGPVEDDSVTEPESEPEVLKPAQDDDSETEPESVIEVLKPAQDDDSETEPESEPIVRPPTEIPNHKSEDVAQQPRAIASRTSIPHSNPSTILSPYRKRRTFDSSCTSSLDDLMQQGAGMSVPASRRPFLLPSKTPPPAARDFLEMFQDDGSYPDDFPESLRC</sequence>
<feature type="compositionally biased region" description="Polar residues" evidence="1">
    <location>
        <begin position="535"/>
        <end position="548"/>
    </location>
</feature>
<feature type="region of interest" description="Disordered" evidence="1">
    <location>
        <begin position="187"/>
        <end position="230"/>
    </location>
</feature>
<gene>
    <name evidence="2" type="ORF">F5891DRAFT_374339</name>
</gene>
<dbReference type="Proteomes" id="UP001195769">
    <property type="component" value="Unassembled WGS sequence"/>
</dbReference>
<protein>
    <submittedName>
        <fullName evidence="2">Uncharacterized protein</fullName>
    </submittedName>
</protein>
<dbReference type="AlphaFoldDB" id="A0AAD4EJS3"/>
<feature type="region of interest" description="Disordered" evidence="1">
    <location>
        <begin position="135"/>
        <end position="154"/>
    </location>
</feature>
<dbReference type="EMBL" id="JABBWK010000003">
    <property type="protein sequence ID" value="KAG1907495.1"/>
    <property type="molecule type" value="Genomic_DNA"/>
</dbReference>
<feature type="region of interest" description="Disordered" evidence="1">
    <location>
        <begin position="426"/>
        <end position="565"/>
    </location>
</feature>
<evidence type="ECO:0000313" key="2">
    <source>
        <dbReference type="EMBL" id="KAG1907495.1"/>
    </source>
</evidence>
<comment type="caution">
    <text evidence="2">The sequence shown here is derived from an EMBL/GenBank/DDBJ whole genome shotgun (WGS) entry which is preliminary data.</text>
</comment>
<feature type="region of interest" description="Disordered" evidence="1">
    <location>
        <begin position="15"/>
        <end position="127"/>
    </location>
</feature>
<feature type="compositionally biased region" description="Low complexity" evidence="1">
    <location>
        <begin position="397"/>
        <end position="407"/>
    </location>
</feature>
<evidence type="ECO:0000256" key="1">
    <source>
        <dbReference type="SAM" id="MobiDB-lite"/>
    </source>
</evidence>